<organism evidence="12 13">
    <name type="scientific">Helobdella robusta</name>
    <name type="common">Californian leech</name>
    <dbReference type="NCBI Taxonomy" id="6412"/>
    <lineage>
        <taxon>Eukaryota</taxon>
        <taxon>Metazoa</taxon>
        <taxon>Spiralia</taxon>
        <taxon>Lophotrochozoa</taxon>
        <taxon>Annelida</taxon>
        <taxon>Clitellata</taxon>
        <taxon>Hirudinea</taxon>
        <taxon>Rhynchobdellida</taxon>
        <taxon>Glossiphoniidae</taxon>
        <taxon>Helobdella</taxon>
    </lineage>
</organism>
<feature type="region of interest" description="Disordered" evidence="8">
    <location>
        <begin position="680"/>
        <end position="706"/>
    </location>
</feature>
<keyword evidence="2" id="KW-0813">Transport</keyword>
<keyword evidence="7" id="KW-0407">Ion channel</keyword>
<dbReference type="CTD" id="20202880"/>
<evidence type="ECO:0000256" key="6">
    <source>
        <dbReference type="ARBA" id="ARBA00023136"/>
    </source>
</evidence>
<dbReference type="eggNOG" id="KOG3609">
    <property type="taxonomic scope" value="Eukaryota"/>
</dbReference>
<dbReference type="Proteomes" id="UP000015101">
    <property type="component" value="Unassembled WGS sequence"/>
</dbReference>
<reference evidence="13" key="1">
    <citation type="submission" date="2012-12" db="EMBL/GenBank/DDBJ databases">
        <authorList>
            <person name="Hellsten U."/>
            <person name="Grimwood J."/>
            <person name="Chapman J.A."/>
            <person name="Shapiro H."/>
            <person name="Aerts A."/>
            <person name="Otillar R.P."/>
            <person name="Terry A.Y."/>
            <person name="Boore J.L."/>
            <person name="Simakov O."/>
            <person name="Marletaz F."/>
            <person name="Cho S.-J."/>
            <person name="Edsinger-Gonzales E."/>
            <person name="Havlak P."/>
            <person name="Kuo D.-H."/>
            <person name="Larsson T."/>
            <person name="Lv J."/>
            <person name="Arendt D."/>
            <person name="Savage R."/>
            <person name="Osoegawa K."/>
            <person name="de Jong P."/>
            <person name="Lindberg D.R."/>
            <person name="Seaver E.C."/>
            <person name="Weisblat D.A."/>
            <person name="Putnam N.H."/>
            <person name="Grigoriev I.V."/>
            <person name="Rokhsar D.S."/>
        </authorList>
    </citation>
    <scope>NUCLEOTIDE SEQUENCE</scope>
</reference>
<dbReference type="GO" id="GO:0070679">
    <property type="term" value="F:inositol 1,4,5 trisphosphate binding"/>
    <property type="evidence" value="ECO:0000318"/>
    <property type="project" value="GO_Central"/>
</dbReference>
<gene>
    <name evidence="12" type="primary">20202880</name>
    <name evidence="11" type="ORF">HELRODRAFT_169548</name>
</gene>
<dbReference type="STRING" id="6412.T1F230"/>
<feature type="transmembrane region" description="Helical" evidence="9">
    <location>
        <begin position="87"/>
        <end position="107"/>
    </location>
</feature>
<keyword evidence="6 9" id="KW-0472">Membrane</keyword>
<accession>T1F230</accession>
<sequence length="1134" mass="129768">MATSLQATTSAARPIIKNIVDQFVAHPSCQKKLTSLWFHDLNNNNLMSRSSFLHALIIFVIILFFPILSLVYILFPNLKVSQLMKTPCMKFVVNAASYIFFLFLIVIQGHVEQGKLCQERLGQHDQLANHIKTFSSSFIIRNSTVFENLKSATNHLNAYVDGSINRPANENECMVLKRSFHCRNVSEICIRNYRPAAMEQVYRTGCRDHFINVYNAMDFFMLGFYMASFTLRRITEQLIWKSLTFYKNAASWMKLKDDDPAAVYWFYWLDADRYYWDSWDPVHVCEALFAVGNIINFARLFHLLSINEHLGPMLISLERMIKDVMKFMVTFVPIFLAFMVGMHNLYWYYDPRVRSVVEMKDHKIETNAQEGFGNLELTFRTTFWALFGLKDARTVELGRGFESRFTESVGYIVFGVYNWGAVIVLLNMLIAMMTRSFDKIATDQDIEWKYVRSKLYLDYINHGSSLPVPFNILLAPKFIFKHLKCAVTWCFEGSFCDEKKEKKKNFGPISRSLRKKMQTEVGRNDWTLEKALNAVGKIYENISIGGTNNTITANNSNCTANNNNSTVNQHYHNNDDDNDFICVDDNNERNNDNNNEYCINCNFYAKNEMSGNKKFLEKKANTNKFNYNKYPLITADRTSSVANNNINKNDQIKIKNINNRNILRYNNDTDNNNFQQRLAKHNNNNNGSHKIYGSSKKSNNSVNSDNNKTNNIYNYCNTNNNNNISNNNDVNDDNDNVRGNNFTRGMRRNDSVTTTVNKDVSDNVIKNIVRRYIFDRLLASVGNSEGSNTTSLLTQQLDSMQENFQLATNRLSDQLAKLSRDLTLQHSSTFHNNNSNNNNNNNNNINVSHVSNVINNPNIQKSSKFRSRIQNILHKHHSFNIPSMVSDSLDNNISEENSSSVNQNATCTFNCAASNHLYTNKSCTDHNVTSNGFDSAATGMSRRNVSHITDDNSPKRFGGENIKLEHVNQYVLKKKSFSNWTKNHGQTNSAHLHCGDIYKDSYNSNSNVISSSTCESNNSDNNNPNSNYINNNNPNSNYINNNNNPNSNYINNNPNGDDNTCSTNNNHSTNIRSLADGTPLANIKNTPNLIGTTRQQHINSSNVDFKTADDNYLTKSNFLCKFITTRSADNNTFY</sequence>
<evidence type="ECO:0000259" key="10">
    <source>
        <dbReference type="Pfam" id="PF00520"/>
    </source>
</evidence>
<evidence type="ECO:0000313" key="13">
    <source>
        <dbReference type="Proteomes" id="UP000015101"/>
    </source>
</evidence>
<dbReference type="PANTHER" id="PTHR10117:SF54">
    <property type="entry name" value="TRANSIENT RECEPTOR POTENTIAL-GAMMA PROTEIN"/>
    <property type="match status" value="1"/>
</dbReference>
<dbReference type="KEGG" id="hro:HELRODRAFT_169548"/>
<keyword evidence="13" id="KW-1185">Reference proteome</keyword>
<dbReference type="GO" id="GO:0005886">
    <property type="term" value="C:plasma membrane"/>
    <property type="evidence" value="ECO:0000318"/>
    <property type="project" value="GO_Central"/>
</dbReference>
<evidence type="ECO:0000313" key="11">
    <source>
        <dbReference type="EMBL" id="ESO08660.1"/>
    </source>
</evidence>
<feature type="transmembrane region" description="Helical" evidence="9">
    <location>
        <begin position="52"/>
        <end position="75"/>
    </location>
</feature>
<comment type="subcellular location">
    <subcellularLocation>
        <location evidence="1">Membrane</location>
        <topology evidence="1">Multi-pass membrane protein</topology>
    </subcellularLocation>
</comment>
<dbReference type="GO" id="GO:0070588">
    <property type="term" value="P:calcium ion transmembrane transport"/>
    <property type="evidence" value="ECO:0000318"/>
    <property type="project" value="GO_Central"/>
</dbReference>
<dbReference type="InParanoid" id="T1F230"/>
<dbReference type="RefSeq" id="XP_009013590.1">
    <property type="nucleotide sequence ID" value="XM_009015342.1"/>
</dbReference>
<evidence type="ECO:0000256" key="7">
    <source>
        <dbReference type="ARBA" id="ARBA00023303"/>
    </source>
</evidence>
<evidence type="ECO:0000256" key="2">
    <source>
        <dbReference type="ARBA" id="ARBA00022448"/>
    </source>
</evidence>
<feature type="region of interest" description="Disordered" evidence="8">
    <location>
        <begin position="1009"/>
        <end position="1068"/>
    </location>
</feature>
<dbReference type="EMBL" id="KB096080">
    <property type="protein sequence ID" value="ESO08660.1"/>
    <property type="molecule type" value="Genomic_DNA"/>
</dbReference>
<feature type="domain" description="Ion transport" evidence="10">
    <location>
        <begin position="205"/>
        <end position="443"/>
    </location>
</feature>
<feature type="compositionally biased region" description="Low complexity" evidence="8">
    <location>
        <begin position="694"/>
        <end position="706"/>
    </location>
</feature>
<proteinExistence type="predicted"/>
<reference evidence="11 13" key="2">
    <citation type="journal article" date="2013" name="Nature">
        <title>Insights into bilaterian evolution from three spiralian genomes.</title>
        <authorList>
            <person name="Simakov O."/>
            <person name="Marletaz F."/>
            <person name="Cho S.J."/>
            <person name="Edsinger-Gonzales E."/>
            <person name="Havlak P."/>
            <person name="Hellsten U."/>
            <person name="Kuo D.H."/>
            <person name="Larsson T."/>
            <person name="Lv J."/>
            <person name="Arendt D."/>
            <person name="Savage R."/>
            <person name="Osoegawa K."/>
            <person name="de Jong P."/>
            <person name="Grimwood J."/>
            <person name="Chapman J.A."/>
            <person name="Shapiro H."/>
            <person name="Aerts A."/>
            <person name="Otillar R.P."/>
            <person name="Terry A.Y."/>
            <person name="Boore J.L."/>
            <person name="Grigoriev I.V."/>
            <person name="Lindberg D.R."/>
            <person name="Seaver E.C."/>
            <person name="Weisblat D.A."/>
            <person name="Putnam N.H."/>
            <person name="Rokhsar D.S."/>
        </authorList>
    </citation>
    <scope>NUCLEOTIDE SEQUENCE</scope>
</reference>
<evidence type="ECO:0000256" key="9">
    <source>
        <dbReference type="SAM" id="Phobius"/>
    </source>
</evidence>
<dbReference type="EMBL" id="AMQM01003303">
    <property type="status" value="NOT_ANNOTATED_CDS"/>
    <property type="molecule type" value="Genomic_DNA"/>
</dbReference>
<dbReference type="GO" id="GO:0015279">
    <property type="term" value="F:store-operated calcium channel activity"/>
    <property type="evidence" value="ECO:0000318"/>
    <property type="project" value="GO_Central"/>
</dbReference>
<dbReference type="OrthoDB" id="2373987at2759"/>
<dbReference type="GO" id="GO:0051480">
    <property type="term" value="P:regulation of cytosolic calcium ion concentration"/>
    <property type="evidence" value="ECO:0000318"/>
    <property type="project" value="GO_Central"/>
</dbReference>
<keyword evidence="4 9" id="KW-1133">Transmembrane helix</keyword>
<feature type="transmembrane region" description="Helical" evidence="9">
    <location>
        <begin position="409"/>
        <end position="430"/>
    </location>
</feature>
<evidence type="ECO:0000256" key="1">
    <source>
        <dbReference type="ARBA" id="ARBA00004141"/>
    </source>
</evidence>
<evidence type="ECO:0000313" key="12">
    <source>
        <dbReference type="EnsemblMetazoa" id="HelroP169548"/>
    </source>
</evidence>
<evidence type="ECO:0000256" key="8">
    <source>
        <dbReference type="SAM" id="MobiDB-lite"/>
    </source>
</evidence>
<dbReference type="GeneID" id="20202880"/>
<reference evidence="12" key="3">
    <citation type="submission" date="2015-06" db="UniProtKB">
        <authorList>
            <consortium name="EnsemblMetazoa"/>
        </authorList>
    </citation>
    <scope>IDENTIFICATION</scope>
</reference>
<evidence type="ECO:0000256" key="4">
    <source>
        <dbReference type="ARBA" id="ARBA00022989"/>
    </source>
</evidence>
<evidence type="ECO:0000256" key="3">
    <source>
        <dbReference type="ARBA" id="ARBA00022692"/>
    </source>
</evidence>
<keyword evidence="3 9" id="KW-0812">Transmembrane</keyword>
<feature type="transmembrane region" description="Helical" evidence="9">
    <location>
        <begin position="327"/>
        <end position="349"/>
    </location>
</feature>
<dbReference type="Pfam" id="PF00520">
    <property type="entry name" value="Ion_trans"/>
    <property type="match status" value="1"/>
</dbReference>
<dbReference type="InterPro" id="IPR005821">
    <property type="entry name" value="Ion_trans_dom"/>
</dbReference>
<protein>
    <recommendedName>
        <fullName evidence="10">Ion transport domain-containing protein</fullName>
    </recommendedName>
</protein>
<dbReference type="GO" id="GO:0034703">
    <property type="term" value="C:cation channel complex"/>
    <property type="evidence" value="ECO:0000318"/>
    <property type="project" value="GO_Central"/>
</dbReference>
<dbReference type="EnsemblMetazoa" id="HelroT169548">
    <property type="protein sequence ID" value="HelroP169548"/>
    <property type="gene ID" value="HelroG169548"/>
</dbReference>
<dbReference type="InterPro" id="IPR002153">
    <property type="entry name" value="TRPC_channel"/>
</dbReference>
<evidence type="ECO:0000256" key="5">
    <source>
        <dbReference type="ARBA" id="ARBA00023065"/>
    </source>
</evidence>
<name>T1F230_HELRO</name>
<dbReference type="HOGENOM" id="CLU_278652_0_0_1"/>
<dbReference type="PANTHER" id="PTHR10117">
    <property type="entry name" value="TRANSIENT RECEPTOR POTENTIAL CHANNEL"/>
    <property type="match status" value="1"/>
</dbReference>
<keyword evidence="5" id="KW-0406">Ion transport</keyword>
<dbReference type="PRINTS" id="PR01097">
    <property type="entry name" value="TRNSRECEPTRP"/>
</dbReference>
<dbReference type="AlphaFoldDB" id="T1F230"/>